<dbReference type="PANTHER" id="PTHR33398">
    <property type="entry name" value="30S RIBOSOMAL PROTEIN S20"/>
    <property type="match status" value="1"/>
</dbReference>
<dbReference type="GO" id="GO:0005829">
    <property type="term" value="C:cytosol"/>
    <property type="evidence" value="ECO:0007669"/>
    <property type="project" value="TreeGrafter"/>
</dbReference>
<dbReference type="InterPro" id="IPR002583">
    <property type="entry name" value="Ribosomal_bS20"/>
</dbReference>
<evidence type="ECO:0000256" key="1">
    <source>
        <dbReference type="ARBA" id="ARBA00003134"/>
    </source>
</evidence>
<organism evidence="11 12">
    <name type="scientific">Desulfoglaeba alkanexedens ALDC</name>
    <dbReference type="NCBI Taxonomy" id="980445"/>
    <lineage>
        <taxon>Bacteria</taxon>
        <taxon>Pseudomonadati</taxon>
        <taxon>Thermodesulfobacteriota</taxon>
        <taxon>Syntrophobacteria</taxon>
        <taxon>Syntrophobacterales</taxon>
        <taxon>Syntrophobacteraceae</taxon>
        <taxon>Desulfoglaeba</taxon>
    </lineage>
</organism>
<accession>A0A4P8L2L9</accession>
<dbReference type="SUPFAM" id="SSF46992">
    <property type="entry name" value="Ribosomal protein S20"/>
    <property type="match status" value="1"/>
</dbReference>
<keyword evidence="9" id="KW-0175">Coiled coil</keyword>
<evidence type="ECO:0000313" key="11">
    <source>
        <dbReference type="EMBL" id="QCQ22167.1"/>
    </source>
</evidence>
<evidence type="ECO:0000256" key="10">
    <source>
        <dbReference type="SAM" id="MobiDB-lite"/>
    </source>
</evidence>
<sequence>MANHKSAVKRVRQSEERRQRNRARKSRMKTAIKALEEAIDARDRELAAEKLNETISIIAKTASKGVIHRNTASRKISRLTRRVNALKAAESA</sequence>
<reference evidence="11 12" key="2">
    <citation type="submission" date="2019-05" db="EMBL/GenBank/DDBJ databases">
        <authorList>
            <person name="Suflita J.M."/>
            <person name="Marks C.R."/>
        </authorList>
    </citation>
    <scope>NUCLEOTIDE SEQUENCE [LARGE SCALE GENOMIC DNA]</scope>
    <source>
        <strain evidence="11 12">ALDC</strain>
    </source>
</reference>
<keyword evidence="4 8" id="KW-0694">RNA-binding</keyword>
<dbReference type="Pfam" id="PF01649">
    <property type="entry name" value="Ribosomal_S20p"/>
    <property type="match status" value="1"/>
</dbReference>
<dbReference type="FunFam" id="1.20.58.110:FF:000001">
    <property type="entry name" value="30S ribosomal protein S20"/>
    <property type="match status" value="1"/>
</dbReference>
<dbReference type="Gene3D" id="1.20.58.110">
    <property type="entry name" value="Ribosomal protein S20"/>
    <property type="match status" value="1"/>
</dbReference>
<evidence type="ECO:0000256" key="3">
    <source>
        <dbReference type="ARBA" id="ARBA00022730"/>
    </source>
</evidence>
<dbReference type="HAMAP" id="MF_00500">
    <property type="entry name" value="Ribosomal_bS20"/>
    <property type="match status" value="1"/>
</dbReference>
<keyword evidence="5 8" id="KW-0689">Ribosomal protein</keyword>
<dbReference type="InterPro" id="IPR036510">
    <property type="entry name" value="Ribosomal_bS20_sf"/>
</dbReference>
<dbReference type="NCBIfam" id="TIGR00029">
    <property type="entry name" value="S20"/>
    <property type="match status" value="1"/>
</dbReference>
<evidence type="ECO:0000256" key="4">
    <source>
        <dbReference type="ARBA" id="ARBA00022884"/>
    </source>
</evidence>
<dbReference type="EMBL" id="CP040098">
    <property type="protein sequence ID" value="QCQ22167.1"/>
    <property type="molecule type" value="Genomic_DNA"/>
</dbReference>
<evidence type="ECO:0000256" key="6">
    <source>
        <dbReference type="ARBA" id="ARBA00023274"/>
    </source>
</evidence>
<feature type="region of interest" description="Disordered" evidence="10">
    <location>
        <begin position="1"/>
        <end position="29"/>
    </location>
</feature>
<evidence type="ECO:0000313" key="12">
    <source>
        <dbReference type="Proteomes" id="UP000298602"/>
    </source>
</evidence>
<comment type="similarity">
    <text evidence="2 8">Belongs to the bacterial ribosomal protein bS20 family.</text>
</comment>
<evidence type="ECO:0000256" key="7">
    <source>
        <dbReference type="ARBA" id="ARBA00035136"/>
    </source>
</evidence>
<dbReference type="GO" id="GO:0003735">
    <property type="term" value="F:structural constituent of ribosome"/>
    <property type="evidence" value="ECO:0007669"/>
    <property type="project" value="InterPro"/>
</dbReference>
<keyword evidence="6 8" id="KW-0687">Ribonucleoprotein</keyword>
<dbReference type="Proteomes" id="UP000298602">
    <property type="component" value="Chromosome"/>
</dbReference>
<evidence type="ECO:0000256" key="2">
    <source>
        <dbReference type="ARBA" id="ARBA00007634"/>
    </source>
</evidence>
<proteinExistence type="inferred from homology"/>
<dbReference type="RefSeq" id="WP_137424136.1">
    <property type="nucleotide sequence ID" value="NZ_CP040098.1"/>
</dbReference>
<feature type="compositionally biased region" description="Basic residues" evidence="10">
    <location>
        <begin position="19"/>
        <end position="29"/>
    </location>
</feature>
<dbReference type="PANTHER" id="PTHR33398:SF1">
    <property type="entry name" value="SMALL RIBOSOMAL SUBUNIT PROTEIN BS20C"/>
    <property type="match status" value="1"/>
</dbReference>
<keyword evidence="3 8" id="KW-0699">rRNA-binding</keyword>
<dbReference type="GO" id="GO:0015935">
    <property type="term" value="C:small ribosomal subunit"/>
    <property type="evidence" value="ECO:0007669"/>
    <property type="project" value="TreeGrafter"/>
</dbReference>
<dbReference type="GO" id="GO:0070181">
    <property type="term" value="F:small ribosomal subunit rRNA binding"/>
    <property type="evidence" value="ECO:0007669"/>
    <property type="project" value="TreeGrafter"/>
</dbReference>
<dbReference type="GO" id="GO:0006412">
    <property type="term" value="P:translation"/>
    <property type="evidence" value="ECO:0007669"/>
    <property type="project" value="UniProtKB-UniRule"/>
</dbReference>
<comment type="function">
    <text evidence="1 8">Binds directly to 16S ribosomal RNA.</text>
</comment>
<dbReference type="AlphaFoldDB" id="A0A4P8L2L9"/>
<dbReference type="KEGG" id="dax:FDQ92_08345"/>
<evidence type="ECO:0000256" key="9">
    <source>
        <dbReference type="SAM" id="Coils"/>
    </source>
</evidence>
<reference evidence="11 12" key="1">
    <citation type="submission" date="2019-05" db="EMBL/GenBank/DDBJ databases">
        <title>The Complete Genome Sequence of the n-alkane-degrading Desulfoglaeba alkanexedens ALDC reveals multiple alkylsuccinate synthase gene clusters.</title>
        <authorList>
            <person name="Callaghan A.V."/>
            <person name="Davidova I.A."/>
            <person name="Duncan K.E."/>
            <person name="Morris B."/>
            <person name="McInerney M.J."/>
        </authorList>
    </citation>
    <scope>NUCLEOTIDE SEQUENCE [LARGE SCALE GENOMIC DNA]</scope>
    <source>
        <strain evidence="11 12">ALDC</strain>
    </source>
</reference>
<feature type="compositionally biased region" description="Basic residues" evidence="10">
    <location>
        <begin position="1"/>
        <end position="11"/>
    </location>
</feature>
<evidence type="ECO:0000256" key="8">
    <source>
        <dbReference type="HAMAP-Rule" id="MF_00500"/>
    </source>
</evidence>
<name>A0A4P8L2L9_9BACT</name>
<dbReference type="OrthoDB" id="9807974at2"/>
<keyword evidence="12" id="KW-1185">Reference proteome</keyword>
<protein>
    <recommendedName>
        <fullName evidence="7 8">Small ribosomal subunit protein bS20</fullName>
    </recommendedName>
</protein>
<feature type="coiled-coil region" evidence="9">
    <location>
        <begin position="32"/>
        <end position="89"/>
    </location>
</feature>
<evidence type="ECO:0000256" key="5">
    <source>
        <dbReference type="ARBA" id="ARBA00022980"/>
    </source>
</evidence>
<gene>
    <name evidence="8" type="primary">rpsT</name>
    <name evidence="11" type="ORF">FDQ92_08345</name>
</gene>